<dbReference type="GO" id="GO:0008270">
    <property type="term" value="F:zinc ion binding"/>
    <property type="evidence" value="ECO:0007669"/>
    <property type="project" value="UniProtKB-KW"/>
</dbReference>
<dbReference type="InterPro" id="IPR013083">
    <property type="entry name" value="Znf_RING/FYVE/PHD"/>
</dbReference>
<dbReference type="InterPro" id="IPR057987">
    <property type="entry name" value="TPR_RNF123/RKP"/>
</dbReference>
<dbReference type="PANTHER" id="PTHR13363:SF5">
    <property type="entry name" value="E3 UBIQUITIN-PROTEIN LIGASE RNF123"/>
    <property type="match status" value="1"/>
</dbReference>
<proteinExistence type="predicted"/>
<dbReference type="PANTHER" id="PTHR13363">
    <property type="entry name" value="RING FINGER AND SRY DOMAIN-CONTAINING"/>
    <property type="match status" value="1"/>
</dbReference>
<dbReference type="GO" id="GO:0005737">
    <property type="term" value="C:cytoplasm"/>
    <property type="evidence" value="ECO:0007669"/>
    <property type="project" value="TreeGrafter"/>
</dbReference>
<dbReference type="OrthoDB" id="258495at2759"/>
<dbReference type="Proteomes" id="UP000694846">
    <property type="component" value="Unplaced"/>
</dbReference>
<dbReference type="GO" id="GO:0004842">
    <property type="term" value="F:ubiquitin-protein transferase activity"/>
    <property type="evidence" value="ECO:0007669"/>
    <property type="project" value="InterPro"/>
</dbReference>
<keyword evidence="3" id="KW-0862">Zinc</keyword>
<accession>A0A8B8FME3</accession>
<dbReference type="InterPro" id="IPR045129">
    <property type="entry name" value="RNF123/RKP/RSPRY1"/>
</dbReference>
<dbReference type="SUPFAM" id="SSF57850">
    <property type="entry name" value="RING/U-box"/>
    <property type="match status" value="1"/>
</dbReference>
<evidence type="ECO:0000256" key="1">
    <source>
        <dbReference type="ARBA" id="ARBA00022723"/>
    </source>
</evidence>
<evidence type="ECO:0000313" key="6">
    <source>
        <dbReference type="RefSeq" id="XP_025411525.1"/>
    </source>
</evidence>
<dbReference type="GeneID" id="112684301"/>
<feature type="domain" description="E3 ubiquitin-protein ligase RNF123/RKP TPR repeat" evidence="4">
    <location>
        <begin position="442"/>
        <end position="637"/>
    </location>
</feature>
<reference evidence="6" key="1">
    <citation type="submission" date="2025-08" db="UniProtKB">
        <authorList>
            <consortium name="RefSeq"/>
        </authorList>
    </citation>
    <scope>IDENTIFICATION</scope>
    <source>
        <tissue evidence="6">Whole body</tissue>
    </source>
</reference>
<keyword evidence="5" id="KW-1185">Reference proteome</keyword>
<organism evidence="5 6">
    <name type="scientific">Sipha flava</name>
    <name type="common">yellow sugarcane aphid</name>
    <dbReference type="NCBI Taxonomy" id="143950"/>
    <lineage>
        <taxon>Eukaryota</taxon>
        <taxon>Metazoa</taxon>
        <taxon>Ecdysozoa</taxon>
        <taxon>Arthropoda</taxon>
        <taxon>Hexapoda</taxon>
        <taxon>Insecta</taxon>
        <taxon>Pterygota</taxon>
        <taxon>Neoptera</taxon>
        <taxon>Paraneoptera</taxon>
        <taxon>Hemiptera</taxon>
        <taxon>Sternorrhyncha</taxon>
        <taxon>Aphidomorpha</taxon>
        <taxon>Aphidoidea</taxon>
        <taxon>Aphididae</taxon>
        <taxon>Sipha</taxon>
    </lineage>
</organism>
<evidence type="ECO:0000256" key="3">
    <source>
        <dbReference type="ARBA" id="ARBA00022833"/>
    </source>
</evidence>
<dbReference type="AlphaFoldDB" id="A0A8B8FME3"/>
<dbReference type="Pfam" id="PF13920">
    <property type="entry name" value="zf-C3HC4_3"/>
    <property type="match status" value="1"/>
</dbReference>
<gene>
    <name evidence="6" type="primary">LOC112684301</name>
</gene>
<evidence type="ECO:0000259" key="4">
    <source>
        <dbReference type="Pfam" id="PF25576"/>
    </source>
</evidence>
<dbReference type="GO" id="GO:0051603">
    <property type="term" value="P:proteolysis involved in protein catabolic process"/>
    <property type="evidence" value="ECO:0007669"/>
    <property type="project" value="TreeGrafter"/>
</dbReference>
<dbReference type="RefSeq" id="XP_025411525.1">
    <property type="nucleotide sequence ID" value="XM_025555740.1"/>
</dbReference>
<name>A0A8B8FME3_9HEMI</name>
<dbReference type="Gene3D" id="3.30.40.10">
    <property type="entry name" value="Zinc/RING finger domain, C3HC4 (zinc finger)"/>
    <property type="match status" value="1"/>
</dbReference>
<dbReference type="Pfam" id="PF25576">
    <property type="entry name" value="TPR_RNF123"/>
    <property type="match status" value="1"/>
</dbReference>
<sequence>MIYWRNDPMLRLPGPVILSTLFRLSHLIRELWNEELTKDDQTTINPNIFYLESYNFFGIERVGGLFSYLKPKYQEVIKSKLGNPLNNQSLHQSETDAEDEIIEINSTAGLITILTRIIGNAEDRNANNYSHATISDRVFSFDNLPTDKLHILSLLLNNVICLYYIAGHKQLVDYMSFKDRLTELSINYALVDYELKFSNENIENQEYLEETLMGYENKIHLTSRHIGWLMSMVFVDANKNILEWILTIISYTIKYCSEYENQLFRFVPEFYIDNLMGLVFLLPDYTKPFQKFENIILDKKWLATLVAETQLQILGDNRIIHPKSKESTVQGIIMYLTNSSGIEMIQDISEKSRLRAIQSILKSDEWNMWNKTSIILMLIWHGSGFAFRYTRLPHLEDQNISDNGTGTIEEIIFTHFAVERPPMIVLQNDVRTIVTNDKEMASQFINNSLKYLNGSFSDFIILFNEIKDINKNDGVPLSPEEFNKLRMCSHRFVLTVTLLRVIEMMVNFDRSLIMDQEGSLNRVFQLICQILNRIHTSSSTFQKILKSSLPFVECIHKFTILMATMGVLLSILGDEIHENVTEDFTSNGSNKISSIPDITDVFISDPNFNLSSLDFIILPESENEEKFALNSYKKHLTEEELNKIAVLYQHLDWYMKRHKSMASSINEDDLCVICYSKKNSVMLKPCEHQCCKLCADHHILYSKVCFYCKTRIEQIVDCNTLAVLSDFGKELPPL</sequence>
<evidence type="ECO:0000313" key="5">
    <source>
        <dbReference type="Proteomes" id="UP000694846"/>
    </source>
</evidence>
<keyword evidence="1" id="KW-0479">Metal-binding</keyword>
<protein>
    <submittedName>
        <fullName evidence="6">E3 ubiquitin-protein ligase RNF123-like</fullName>
    </submittedName>
</protein>
<keyword evidence="2" id="KW-0863">Zinc-finger</keyword>
<evidence type="ECO:0000256" key="2">
    <source>
        <dbReference type="ARBA" id="ARBA00022771"/>
    </source>
</evidence>